<dbReference type="Gene3D" id="3.40.50.1820">
    <property type="entry name" value="alpha/beta hydrolase"/>
    <property type="match status" value="1"/>
</dbReference>
<dbReference type="Pfam" id="PF07167">
    <property type="entry name" value="PhaC_N"/>
    <property type="match status" value="1"/>
</dbReference>
<keyword evidence="7" id="KW-1185">Reference proteome</keyword>
<sequence length="620" mass="71891">MAAKEKKLSQNIGAVSKPAEPLFESLIQKNVNDSITSFEDAISEENPRKRADYLDRIFRANLGRMTTGLSPAALLIAFTDWVAQLSLSPNRRLELLRYGWEKWFKLFTNCLEYLLKRDPCCFEITDKRFKSRFTEEHWQKWPYCLVAQTYLSLENCWEEATSIRGVAKDHKELVSFIGYQWLNAFSPENNFFINPRFWEKTWESKGKNFIDGWNNWQSDFWEYFANEKKANTEEFIVGKNVAITPGKVIYQNDLIELIQYEPQTETVYPEPVLIVPAWIMKYYILDLSPHNSMVNYLVKKGHTVFMISWKNPDASYRDYRFVDYLKGGVIAALDAVSAITNGKKVHATGYCIGGTILSIAASYLLRKDDNRLKTITLFAAQTDFEEAGELMTFIDENQLSYLEDIMFSQGYLRGDQMSSTFELLRPKELIWSVITQRYLLGEREKLTDLLAWNKDTTRLPYKMHSEYLRDMHLNNDLIEGEYTIDGKPITIDDIKQPMFVVATEKDHIAPWKSVYKIHLYCNSTEITFVLANKGHNGGIISEPGHPKRSFRIGKKKQSAPYKAPDTWFKDHKPQKGSWWPVWHEWLAEKSGKKIAPPTMGAPRKGYPVICDAPGKYVKET</sequence>
<dbReference type="InterPro" id="IPR022211">
    <property type="entry name" value="PHBC_N"/>
</dbReference>
<feature type="domain" description="Poly-beta-hydroxybutyrate polymerase N-terminal" evidence="3">
    <location>
        <begin position="131"/>
        <end position="297"/>
    </location>
</feature>
<dbReference type="AlphaFoldDB" id="A0A0W0R5F6"/>
<evidence type="ECO:0000313" key="8">
    <source>
        <dbReference type="Proteomes" id="UP000281170"/>
    </source>
</evidence>
<accession>A0A0W0R5F6</accession>
<keyword evidence="6" id="KW-0614">Plasmid</keyword>
<dbReference type="PATRIC" id="fig|45056.6.peg.1000"/>
<dbReference type="STRING" id="45056.Lade_0965"/>
<evidence type="ECO:0000259" key="3">
    <source>
        <dbReference type="Pfam" id="PF07167"/>
    </source>
</evidence>
<dbReference type="EMBL" id="LR134418">
    <property type="protein sequence ID" value="VEH84903.1"/>
    <property type="molecule type" value="Genomic_DNA"/>
</dbReference>
<name>A0A0W0R5F6_9GAMM</name>
<dbReference type="Pfam" id="PF12551">
    <property type="entry name" value="PHBC_N"/>
    <property type="match status" value="1"/>
</dbReference>
<dbReference type="PANTHER" id="PTHR36837">
    <property type="entry name" value="POLY(3-HYDROXYALKANOATE) POLYMERASE SUBUNIT PHAC"/>
    <property type="match status" value="1"/>
</dbReference>
<dbReference type="EC" id="2.3.1.-" evidence="6"/>
<dbReference type="PANTHER" id="PTHR36837:SF5">
    <property type="entry name" value="POLY-3-HYDROXYBUTYRATE SYNTHASE"/>
    <property type="match status" value="1"/>
</dbReference>
<reference evidence="6 8" key="2">
    <citation type="submission" date="2018-12" db="EMBL/GenBank/DDBJ databases">
        <authorList>
            <consortium name="Pathogen Informatics"/>
        </authorList>
    </citation>
    <scope>NUCLEOTIDE SEQUENCE [LARGE SCALE GENOMIC DNA]</scope>
    <source>
        <strain evidence="6 8">NCTC12735</strain>
        <plasmid evidence="8">9</plasmid>
    </source>
</reference>
<gene>
    <name evidence="5" type="primary">phbC</name>
    <name evidence="6" type="synonym">phbC_1</name>
    <name evidence="5" type="ORF">Lade_0965</name>
    <name evidence="6" type="ORF">NCTC12735_00523</name>
</gene>
<dbReference type="EMBL" id="LNKA01000001">
    <property type="protein sequence ID" value="KTC66307.1"/>
    <property type="molecule type" value="Genomic_DNA"/>
</dbReference>
<dbReference type="InterPro" id="IPR051321">
    <property type="entry name" value="PHA/PHB_synthase"/>
</dbReference>
<organism evidence="5 7">
    <name type="scientific">Legionella adelaidensis</name>
    <dbReference type="NCBI Taxonomy" id="45056"/>
    <lineage>
        <taxon>Bacteria</taxon>
        <taxon>Pseudomonadati</taxon>
        <taxon>Pseudomonadota</taxon>
        <taxon>Gammaproteobacteria</taxon>
        <taxon>Legionellales</taxon>
        <taxon>Legionellaceae</taxon>
        <taxon>Legionella</taxon>
    </lineage>
</organism>
<evidence type="ECO:0000256" key="1">
    <source>
        <dbReference type="ARBA" id="ARBA00022679"/>
    </source>
</evidence>
<dbReference type="InterPro" id="IPR029058">
    <property type="entry name" value="AB_hydrolase_fold"/>
</dbReference>
<dbReference type="Proteomes" id="UP000054859">
    <property type="component" value="Unassembled WGS sequence"/>
</dbReference>
<dbReference type="RefSeq" id="WP_084758833.1">
    <property type="nucleotide sequence ID" value="NZ_CAAAHS010000002.1"/>
</dbReference>
<evidence type="ECO:0000313" key="6">
    <source>
        <dbReference type="EMBL" id="VEH84903.1"/>
    </source>
</evidence>
<keyword evidence="2 6" id="KW-0012">Acyltransferase</keyword>
<evidence type="ECO:0000259" key="4">
    <source>
        <dbReference type="Pfam" id="PF12551"/>
    </source>
</evidence>
<protein>
    <submittedName>
        <fullName evidence="5">Polyhydroxyalkanoic synthase</fullName>
    </submittedName>
    <submittedName>
        <fullName evidence="6">Putative Poly-beta-hydroxybutyrate polymerase</fullName>
        <ecNumber evidence="6">2.3.1.-</ecNumber>
    </submittedName>
</protein>
<evidence type="ECO:0000313" key="7">
    <source>
        <dbReference type="Proteomes" id="UP000054859"/>
    </source>
</evidence>
<keyword evidence="1 6" id="KW-0808">Transferase</keyword>
<geneLocation type="plasmid" evidence="6 8">
    <name>9</name>
</geneLocation>
<reference evidence="5 7" key="1">
    <citation type="submission" date="2015-11" db="EMBL/GenBank/DDBJ databases">
        <title>Identification of large and diverse effector repertoires of 38 Legionella species.</title>
        <authorList>
            <person name="Burstein D."/>
            <person name="Amaro F."/>
            <person name="Zusman T."/>
            <person name="Lifshitz Z."/>
            <person name="Cohen O."/>
            <person name="Gilbert J.A."/>
            <person name="Pupko T."/>
            <person name="Shuman H.A."/>
            <person name="Segal G."/>
        </authorList>
    </citation>
    <scope>NUCLEOTIDE SEQUENCE [LARGE SCALE GENOMIC DNA]</scope>
    <source>
        <strain evidence="5 7">1762-AUS-E</strain>
    </source>
</reference>
<dbReference type="InterPro" id="IPR010941">
    <property type="entry name" value="PhaC_N"/>
</dbReference>
<proteinExistence type="predicted"/>
<dbReference type="OrthoDB" id="7208816at2"/>
<evidence type="ECO:0000313" key="5">
    <source>
        <dbReference type="EMBL" id="KTC66307.1"/>
    </source>
</evidence>
<evidence type="ECO:0000256" key="2">
    <source>
        <dbReference type="ARBA" id="ARBA00023315"/>
    </source>
</evidence>
<dbReference type="Proteomes" id="UP000281170">
    <property type="component" value="Plasmid 9"/>
</dbReference>
<dbReference type="KEGG" id="ladl:NCTC12735_00523"/>
<dbReference type="SUPFAM" id="SSF53474">
    <property type="entry name" value="alpha/beta-Hydrolases"/>
    <property type="match status" value="1"/>
</dbReference>
<dbReference type="GO" id="GO:0042619">
    <property type="term" value="P:poly-hydroxybutyrate biosynthetic process"/>
    <property type="evidence" value="ECO:0007669"/>
    <property type="project" value="InterPro"/>
</dbReference>
<dbReference type="GO" id="GO:0016746">
    <property type="term" value="F:acyltransferase activity"/>
    <property type="evidence" value="ECO:0007669"/>
    <property type="project" value="UniProtKB-KW"/>
</dbReference>
<feature type="domain" description="Poly-beta-hydroxybutyrate polymerase N-terminal" evidence="4">
    <location>
        <begin position="51"/>
        <end position="91"/>
    </location>
</feature>